<dbReference type="Proteomes" id="UP001530400">
    <property type="component" value="Unassembled WGS sequence"/>
</dbReference>
<name>A0ABD3NHH6_9STRA</name>
<evidence type="ECO:0000313" key="1">
    <source>
        <dbReference type="EMBL" id="KAL3775340.1"/>
    </source>
</evidence>
<reference evidence="1 2" key="1">
    <citation type="submission" date="2024-10" db="EMBL/GenBank/DDBJ databases">
        <title>Updated reference genomes for cyclostephanoid diatoms.</title>
        <authorList>
            <person name="Roberts W.R."/>
            <person name="Alverson A.J."/>
        </authorList>
    </citation>
    <scope>NUCLEOTIDE SEQUENCE [LARGE SCALE GENOMIC DNA]</scope>
    <source>
        <strain evidence="1 2">AJA010-31</strain>
    </source>
</reference>
<protein>
    <submittedName>
        <fullName evidence="1">Uncharacterized protein</fullName>
    </submittedName>
</protein>
<sequence length="276" mass="32747">MTAAQVVQKFKDEKWILPSKGVYSTTKPLTPEQVKQKREKMEKELRAKLQSMEEFVDYVRGGDRCVVKKGFAASKRRGLPMFHVSATSIDNVLRWRHSYWLRDKKSYRKWWHDQPIWIKEIVRDLNAKQTLMPEYMLTFDKLLAFVHENIAPHINRQDNAKLRKNRPKKSVNCYILCDLAKAVANNCFQDDRKKYYGWKNERYGREKLIFVFKNRKQIAYFEQVDQGPHKFMGKSPYGIEIEGIIKVVMSEDSDDLCDAEWTWIKNLPANSDRESE</sequence>
<gene>
    <name evidence="1" type="ORF">ACHAWO_001271</name>
</gene>
<organism evidence="1 2">
    <name type="scientific">Cyclotella atomus</name>
    <dbReference type="NCBI Taxonomy" id="382360"/>
    <lineage>
        <taxon>Eukaryota</taxon>
        <taxon>Sar</taxon>
        <taxon>Stramenopiles</taxon>
        <taxon>Ochrophyta</taxon>
        <taxon>Bacillariophyta</taxon>
        <taxon>Coscinodiscophyceae</taxon>
        <taxon>Thalassiosirophycidae</taxon>
        <taxon>Stephanodiscales</taxon>
        <taxon>Stephanodiscaceae</taxon>
        <taxon>Cyclotella</taxon>
    </lineage>
</organism>
<comment type="caution">
    <text evidence="1">The sequence shown here is derived from an EMBL/GenBank/DDBJ whole genome shotgun (WGS) entry which is preliminary data.</text>
</comment>
<keyword evidence="2" id="KW-1185">Reference proteome</keyword>
<dbReference type="AlphaFoldDB" id="A0ABD3NHH6"/>
<evidence type="ECO:0000313" key="2">
    <source>
        <dbReference type="Proteomes" id="UP001530400"/>
    </source>
</evidence>
<accession>A0ABD3NHH6</accession>
<dbReference type="EMBL" id="JALLPJ020001157">
    <property type="protein sequence ID" value="KAL3775340.1"/>
    <property type="molecule type" value="Genomic_DNA"/>
</dbReference>
<proteinExistence type="predicted"/>